<dbReference type="Pfam" id="PF02687">
    <property type="entry name" value="FtsX"/>
    <property type="match status" value="2"/>
</dbReference>
<accession>A0A1M4Y1B6</accession>
<feature type="transmembrane region" description="Helical" evidence="7">
    <location>
        <begin position="754"/>
        <end position="772"/>
    </location>
</feature>
<feature type="transmembrane region" description="Helical" evidence="7">
    <location>
        <begin position="457"/>
        <end position="477"/>
    </location>
</feature>
<keyword evidence="5 7" id="KW-0472">Membrane</keyword>
<feature type="transmembrane region" description="Helical" evidence="7">
    <location>
        <begin position="335"/>
        <end position="363"/>
    </location>
</feature>
<evidence type="ECO:0000256" key="4">
    <source>
        <dbReference type="ARBA" id="ARBA00022989"/>
    </source>
</evidence>
<proteinExistence type="inferred from homology"/>
<dbReference type="GO" id="GO:0022857">
    <property type="term" value="F:transmembrane transporter activity"/>
    <property type="evidence" value="ECO:0007669"/>
    <property type="project" value="TreeGrafter"/>
</dbReference>
<protein>
    <submittedName>
        <fullName evidence="9">Putative ABC transport system permease protein</fullName>
    </submittedName>
</protein>
<feature type="domain" description="ABC3 transporter permease C-terminal" evidence="8">
    <location>
        <begin position="294"/>
        <end position="413"/>
    </location>
</feature>
<keyword evidence="4 7" id="KW-1133">Transmembrane helix</keyword>
<feature type="domain" description="ABC3 transporter permease C-terminal" evidence="8">
    <location>
        <begin position="662"/>
        <end position="771"/>
    </location>
</feature>
<evidence type="ECO:0000256" key="5">
    <source>
        <dbReference type="ARBA" id="ARBA00023136"/>
    </source>
</evidence>
<name>A0A1M4Y1B6_9FIRM</name>
<feature type="transmembrane region" description="Helical" evidence="7">
    <location>
        <begin position="289"/>
        <end position="314"/>
    </location>
</feature>
<dbReference type="EMBL" id="FQTU01000011">
    <property type="protein sequence ID" value="SHE99627.1"/>
    <property type="molecule type" value="Genomic_DNA"/>
</dbReference>
<dbReference type="InterPro" id="IPR003838">
    <property type="entry name" value="ABC3_permease_C"/>
</dbReference>
<keyword evidence="2" id="KW-1003">Cell membrane</keyword>
<sequence>MLIKNMMKTIKKKRLQLMAIGMIVLLSSFLYSTMSYAINGLEEPTERYLEEYGQEDFSVEMLSVLTLEEAQNLYSHESVPGGIYTLSAVKNYDPEIFYELMKNRIDSFLRIYPQVELELREFKEFYFRWQGTNTRVLAIKDGVDLNRSKMEQGVKPSSDNEIAITRVYAEKNDIEIGDDIDIDGKTFLVTGYVLFPDYTFPMLDDSFIIDNGKQTLALFTDEAFESISGSLGMRLAGRISDGMDSVEFREKISERISDHEELNFALGAVLTENQLRSGAIFDELRGGKVFTLGLSIMIASIAIVIAAIIIFKILNAERGQIGLLKAIGYRRRNIALPYLILVGIIALPMLIAGYFAGVLAAVPMKNMYLEFYLLPANPINQEASVFLTAVFVPMIFFTGLSGIVIFKMLSTKPLDLLYLHREKKVNRLTKITSSLLKGSKGKTKFKYLYAVRNTGKFAIFFFGIALSTLLILFSFMMDGLIERMALESYESVAYEYEAYIDPSEMPPDIIEGQERFLTYPDAFLEGNSLIASGLESDNELYNLYNSRGENITSLLEEGGIVTKSASLKFGVDEGDVVDLRLGSRNVSLEIKAVSEDYSSDKIYMERGYLSHIITEGETRDLFTGIYALERPSSEEYSAILEKRAIMEQAELMQDFMKYAVYIMVGSSALIALVILFVLTTMTVEDNYYNISLLKVMGYNKKEVNSMVLDSYLVYTVISFIASIPIALISLNWMVEFFAKGYGMVIPFEFRLVHAVLGFVIIMAIFFAGTFAGKRKINRIALQEVLKAYGE</sequence>
<reference evidence="9 10" key="1">
    <citation type="submission" date="2016-11" db="EMBL/GenBank/DDBJ databases">
        <authorList>
            <person name="Jaros S."/>
            <person name="Januszkiewicz K."/>
            <person name="Wedrychowicz H."/>
        </authorList>
    </citation>
    <scope>NUCLEOTIDE SEQUENCE [LARGE SCALE GENOMIC DNA]</scope>
    <source>
        <strain evidence="9 10">DSM 14828</strain>
    </source>
</reference>
<dbReference type="STRING" id="1120975.SAMN02746064_01662"/>
<evidence type="ECO:0000256" key="1">
    <source>
        <dbReference type="ARBA" id="ARBA00004651"/>
    </source>
</evidence>
<evidence type="ECO:0000256" key="6">
    <source>
        <dbReference type="ARBA" id="ARBA00038076"/>
    </source>
</evidence>
<dbReference type="PANTHER" id="PTHR30572">
    <property type="entry name" value="MEMBRANE COMPONENT OF TRANSPORTER-RELATED"/>
    <property type="match status" value="1"/>
</dbReference>
<dbReference type="AlphaFoldDB" id="A0A1M4Y1B6"/>
<dbReference type="InterPro" id="IPR050250">
    <property type="entry name" value="Macrolide_Exporter_MacB"/>
</dbReference>
<dbReference type="GO" id="GO:0005886">
    <property type="term" value="C:plasma membrane"/>
    <property type="evidence" value="ECO:0007669"/>
    <property type="project" value="UniProtKB-SubCell"/>
</dbReference>
<evidence type="ECO:0000256" key="3">
    <source>
        <dbReference type="ARBA" id="ARBA00022692"/>
    </source>
</evidence>
<keyword evidence="10" id="KW-1185">Reference proteome</keyword>
<dbReference type="OrthoDB" id="2934570at2"/>
<evidence type="ECO:0000256" key="7">
    <source>
        <dbReference type="SAM" id="Phobius"/>
    </source>
</evidence>
<comment type="subcellular location">
    <subcellularLocation>
        <location evidence="1">Cell membrane</location>
        <topology evidence="1">Multi-pass membrane protein</topology>
    </subcellularLocation>
</comment>
<dbReference type="RefSeq" id="WP_073270966.1">
    <property type="nucleotide sequence ID" value="NZ_FQTU01000011.1"/>
</dbReference>
<organism evidence="9 10">
    <name type="scientific">Alkalibacter saccharofermentans DSM 14828</name>
    <dbReference type="NCBI Taxonomy" id="1120975"/>
    <lineage>
        <taxon>Bacteria</taxon>
        <taxon>Bacillati</taxon>
        <taxon>Bacillota</taxon>
        <taxon>Clostridia</taxon>
        <taxon>Eubacteriales</taxon>
        <taxon>Eubacteriaceae</taxon>
        <taxon>Alkalibacter</taxon>
    </lineage>
</organism>
<keyword evidence="3 7" id="KW-0812">Transmembrane</keyword>
<evidence type="ECO:0000313" key="10">
    <source>
        <dbReference type="Proteomes" id="UP000184251"/>
    </source>
</evidence>
<comment type="similarity">
    <text evidence="6">Belongs to the ABC-4 integral membrane protein family.</text>
</comment>
<evidence type="ECO:0000256" key="2">
    <source>
        <dbReference type="ARBA" id="ARBA00022475"/>
    </source>
</evidence>
<feature type="transmembrane region" description="Helical" evidence="7">
    <location>
        <begin position="383"/>
        <end position="406"/>
    </location>
</feature>
<dbReference type="Proteomes" id="UP000184251">
    <property type="component" value="Unassembled WGS sequence"/>
</dbReference>
<evidence type="ECO:0000313" key="9">
    <source>
        <dbReference type="EMBL" id="SHE99627.1"/>
    </source>
</evidence>
<dbReference type="PANTHER" id="PTHR30572:SF4">
    <property type="entry name" value="ABC TRANSPORTER PERMEASE YTRF"/>
    <property type="match status" value="1"/>
</dbReference>
<gene>
    <name evidence="9" type="ORF">SAMN02746064_01662</name>
</gene>
<feature type="transmembrane region" description="Helical" evidence="7">
    <location>
        <begin position="658"/>
        <end position="678"/>
    </location>
</feature>
<feature type="transmembrane region" description="Helical" evidence="7">
    <location>
        <begin position="711"/>
        <end position="734"/>
    </location>
</feature>
<evidence type="ECO:0000259" key="8">
    <source>
        <dbReference type="Pfam" id="PF02687"/>
    </source>
</evidence>